<evidence type="ECO:0000313" key="1">
    <source>
        <dbReference type="EMBL" id="MQW92229.1"/>
    </source>
</evidence>
<evidence type="ECO:0000313" key="4">
    <source>
        <dbReference type="Proteomes" id="UP000480556"/>
    </source>
</evidence>
<gene>
    <name evidence="2" type="ORF">GFH30_03255</name>
    <name evidence="1" type="ORF">GHJ48_07465</name>
</gene>
<evidence type="ECO:0000313" key="3">
    <source>
        <dbReference type="Proteomes" id="UP000327478"/>
    </source>
</evidence>
<dbReference type="EMBL" id="WITK01000011">
    <property type="protein sequence ID" value="MQW92229.1"/>
    <property type="molecule type" value="Genomic_DNA"/>
</dbReference>
<dbReference type="AlphaFoldDB" id="A0A5Q0P165"/>
<evidence type="ECO:0000313" key="2">
    <source>
        <dbReference type="EMBL" id="QGA10476.1"/>
    </source>
</evidence>
<dbReference type="Proteomes" id="UP000327478">
    <property type="component" value="Chromosome"/>
</dbReference>
<accession>A0A5Q0P165</accession>
<dbReference type="RefSeq" id="WP_153370878.1">
    <property type="nucleotide sequence ID" value="NZ_CP045650.1"/>
</dbReference>
<dbReference type="EMBL" id="CP045650">
    <property type="protein sequence ID" value="QGA10476.1"/>
    <property type="molecule type" value="Genomic_DNA"/>
</dbReference>
<keyword evidence="3" id="KW-1185">Reference proteome</keyword>
<reference evidence="3 4" key="1">
    <citation type="submission" date="2019-10" db="EMBL/GenBank/DDBJ databases">
        <authorList>
            <person name="Dong K."/>
        </authorList>
    </citation>
    <scope>NUCLEOTIDE SEQUENCE [LARGE SCALE GENOMIC DNA]</scope>
    <source>
        <strain evidence="2">Dk386</strain>
        <strain evidence="3">dk386</strain>
        <strain evidence="4">dk771</strain>
        <strain evidence="1">Dk771</strain>
    </source>
</reference>
<dbReference type="Proteomes" id="UP000480556">
    <property type="component" value="Unassembled WGS sequence"/>
</dbReference>
<protein>
    <submittedName>
        <fullName evidence="1">Uncharacterized protein</fullName>
    </submittedName>
</protein>
<organism evidence="1 4">
    <name type="scientific">Acinetobacter wanghuae</name>
    <dbReference type="NCBI Taxonomy" id="2662362"/>
    <lineage>
        <taxon>Bacteria</taxon>
        <taxon>Pseudomonadati</taxon>
        <taxon>Pseudomonadota</taxon>
        <taxon>Gammaproteobacteria</taxon>
        <taxon>Moraxellales</taxon>
        <taxon>Moraxellaceae</taxon>
        <taxon>Acinetobacter</taxon>
    </lineage>
</organism>
<sequence length="206" mass="24645">MRKTHTKLEDHIFLDCRIMAKLGIFRCENIGSWEWHDIDSKEMQCCISYWYISDHQVLKLGYRIDNEKFKYDVNVVKTSCNYGGSRYWFRCPSCHKHVAKLYFKVCIFLCRECHSLNYTSQQRSKHSVSNNENDIKMALHENTYINNNPYMKFEGVHYFTYTNLKFPDEKSQQKIESDIDDAVISLFKELKQIQEKIDKVINEALH</sequence>
<name>A0A5Q0P165_9GAMM</name>
<proteinExistence type="predicted"/>